<reference evidence="6 7" key="1">
    <citation type="submission" date="2019-12" db="EMBL/GenBank/DDBJ databases">
        <title>Paenibacillus sp. nov. sp. isolated from soil.</title>
        <authorList>
            <person name="Kim J."/>
            <person name="Jeong S.E."/>
            <person name="Jung H.S."/>
            <person name="Jeon C.O."/>
        </authorList>
    </citation>
    <scope>NUCLEOTIDE SEQUENCE [LARGE SCALE GENOMIC DNA]</scope>
    <source>
        <strain evidence="6 7">5J-6</strain>
    </source>
</reference>
<evidence type="ECO:0000256" key="3">
    <source>
        <dbReference type="ARBA" id="ARBA00023163"/>
    </source>
</evidence>
<evidence type="ECO:0000256" key="1">
    <source>
        <dbReference type="ARBA" id="ARBA00023015"/>
    </source>
</evidence>
<dbReference type="InterPro" id="IPR009057">
    <property type="entry name" value="Homeodomain-like_sf"/>
</dbReference>
<keyword evidence="4" id="KW-0812">Transmembrane</keyword>
<dbReference type="AlphaFoldDB" id="A0A6L8V950"/>
<evidence type="ECO:0000259" key="5">
    <source>
        <dbReference type="PROSITE" id="PS01124"/>
    </source>
</evidence>
<dbReference type="GO" id="GO:0043565">
    <property type="term" value="F:sequence-specific DNA binding"/>
    <property type="evidence" value="ECO:0007669"/>
    <property type="project" value="InterPro"/>
</dbReference>
<dbReference type="InterPro" id="IPR018060">
    <property type="entry name" value="HTH_AraC"/>
</dbReference>
<evidence type="ECO:0000313" key="7">
    <source>
        <dbReference type="Proteomes" id="UP000481087"/>
    </source>
</evidence>
<dbReference type="GO" id="GO:0003700">
    <property type="term" value="F:DNA-binding transcription factor activity"/>
    <property type="evidence" value="ECO:0007669"/>
    <property type="project" value="InterPro"/>
</dbReference>
<feature type="domain" description="HTH araC/xylS-type" evidence="5">
    <location>
        <begin position="636"/>
        <end position="735"/>
    </location>
</feature>
<dbReference type="PANTHER" id="PTHR43280">
    <property type="entry name" value="ARAC-FAMILY TRANSCRIPTIONAL REGULATOR"/>
    <property type="match status" value="1"/>
</dbReference>
<dbReference type="InterPro" id="IPR020449">
    <property type="entry name" value="Tscrpt_reg_AraC-type_HTH"/>
</dbReference>
<organism evidence="6 7">
    <name type="scientific">Paenibacillus silvestris</name>
    <dbReference type="NCBI Taxonomy" id="2606219"/>
    <lineage>
        <taxon>Bacteria</taxon>
        <taxon>Bacillati</taxon>
        <taxon>Bacillota</taxon>
        <taxon>Bacilli</taxon>
        <taxon>Bacillales</taxon>
        <taxon>Paenibacillaceae</taxon>
        <taxon>Paenibacillus</taxon>
    </lineage>
</organism>
<protein>
    <submittedName>
        <fullName evidence="6">Helix-turn-helix domain-containing protein</fullName>
    </submittedName>
</protein>
<dbReference type="Gene3D" id="3.30.450.20">
    <property type="entry name" value="PAS domain"/>
    <property type="match status" value="1"/>
</dbReference>
<evidence type="ECO:0000313" key="6">
    <source>
        <dbReference type="EMBL" id="MZQ86878.1"/>
    </source>
</evidence>
<evidence type="ECO:0000256" key="2">
    <source>
        <dbReference type="ARBA" id="ARBA00023125"/>
    </source>
</evidence>
<accession>A0A6L8V950</accession>
<gene>
    <name evidence="6" type="ORF">GQF01_32690</name>
</gene>
<dbReference type="SMART" id="SM00342">
    <property type="entry name" value="HTH_ARAC"/>
    <property type="match status" value="1"/>
</dbReference>
<keyword evidence="1" id="KW-0805">Transcription regulation</keyword>
<dbReference type="Pfam" id="PF12833">
    <property type="entry name" value="HTH_18"/>
    <property type="match status" value="1"/>
</dbReference>
<dbReference type="PRINTS" id="PR00032">
    <property type="entry name" value="HTHARAC"/>
</dbReference>
<keyword evidence="4" id="KW-1133">Transmembrane helix</keyword>
<proteinExistence type="predicted"/>
<dbReference type="PANTHER" id="PTHR43280:SF10">
    <property type="entry name" value="REGULATORY PROTEIN POCR"/>
    <property type="match status" value="1"/>
</dbReference>
<feature type="transmembrane region" description="Helical" evidence="4">
    <location>
        <begin position="305"/>
        <end position="325"/>
    </location>
</feature>
<name>A0A6L8V950_9BACL</name>
<dbReference type="Pfam" id="PF17853">
    <property type="entry name" value="GGDEF_2"/>
    <property type="match status" value="1"/>
</dbReference>
<keyword evidence="3" id="KW-0804">Transcription</keyword>
<keyword evidence="7" id="KW-1185">Reference proteome</keyword>
<dbReference type="InterPro" id="IPR041522">
    <property type="entry name" value="CdaR_GGDEF"/>
</dbReference>
<dbReference type="RefSeq" id="WP_161411359.1">
    <property type="nucleotide sequence ID" value="NZ_WTUZ01000040.1"/>
</dbReference>
<dbReference type="SUPFAM" id="SSF46689">
    <property type="entry name" value="Homeodomain-like"/>
    <property type="match status" value="1"/>
</dbReference>
<comment type="caution">
    <text evidence="6">The sequence shown here is derived from an EMBL/GenBank/DDBJ whole genome shotgun (WGS) entry which is preliminary data.</text>
</comment>
<dbReference type="EMBL" id="WTUZ01000040">
    <property type="protein sequence ID" value="MZQ86878.1"/>
    <property type="molecule type" value="Genomic_DNA"/>
</dbReference>
<keyword evidence="2" id="KW-0238">DNA-binding</keyword>
<dbReference type="Proteomes" id="UP000481087">
    <property type="component" value="Unassembled WGS sequence"/>
</dbReference>
<dbReference type="Gene3D" id="1.10.10.60">
    <property type="entry name" value="Homeodomain-like"/>
    <property type="match status" value="2"/>
</dbReference>
<dbReference type="PROSITE" id="PS01124">
    <property type="entry name" value="HTH_ARAC_FAMILY_2"/>
    <property type="match status" value="1"/>
</dbReference>
<feature type="transmembrane region" description="Helical" evidence="4">
    <location>
        <begin position="14"/>
        <end position="34"/>
    </location>
</feature>
<keyword evidence="4" id="KW-0472">Membrane</keyword>
<evidence type="ECO:0000256" key="4">
    <source>
        <dbReference type="SAM" id="Phobius"/>
    </source>
</evidence>
<sequence>MWNWKNANLLKQPVFMKFVLSYLLILLIPILIGVQQYYKTQQVLVEDAAEMNLQILRMSQDIVDRLFLEVDDVVSTLSVNNDVLNLMQNVSATPTPEQLYNFSLLRNTLNQYTITNKFFFDIYLSFKNSHSVITSKTSFDLRDNNVRIGNQSLAEWMDSVSTRGDQKQYYNLDAVQIGAMNYKLIAYVSPLPNGFQGKVQGSIVVFINQNDINGLFQRLVIKNKGFAYILDTKGQMIAPTSVDEVKIGTPSAEATATSSGSSFETINGNKMLVSHSRSDQNGWNYIAALPTSVVLAKADYIKRMIVIITIITLILGIVAAILMAYRNSKPVSELIESNRILNFRMEQQLPLIQLSMIERLMRGYYKNEADSREALSQAKVSLQGDRFYAIAISISLGDGYTIAPNGAKGIQDYILMQLHELVDGYDYLINVNGDRADMVVSLETYKAETHVERIRYDWKIGRNDVLANNEIRLSIGIGRIYSQMHEVWRSHNEARQAVDYAVFGGQNVVIWYEDIAQGSIFYYYPLDLEMKLVHTIKNGDVESLEQILYQLEEQNHTERQLSATTRKQLVSEIQGTLYKLMEQLQFGYATYSELNAKLEFMPNNSEQHWATVKSALQIVCHHINDNKKQKHHKMADDMMELVHARYLDANFGLANLADQFKCSESFISVQFKEYAGTSFSEYVEKKRLDKACHLLRDTEKSINDIALEVGYNSDKSFRRAFKRTLGTQPTSYRDSPT</sequence>